<sequence>MVVFKIEHFIGVDAAVAELADNFHRHGTEIFTDHHALVALTFQRQDRQQIVNRVLHVRPVIGRFTVRDPPQAQHGHHVVDTQRAAVLHVRAQQVDKRLVGARYHDVRIHRRQSPVLTERAKDIRWRPHGRFQTVKFTVAPGFRAAFSHTHGQVTIQADRHLIALAYLPAGGKLAVRQPLQPQVEVHFIGIFFTERFHFRRVDGLIRFRPDRPAPAHFVLFHLIRVQRIKRRLPVQALALLRHKLAERGHLLVIALRKAFPRQTQRGHFQRRDGGIVHPVCVARLLQRLLRGAEFPPRLRLFAVFEVI</sequence>
<dbReference type="AlphaFoldDB" id="A0A144KEX5"/>
<name>A0A144KEX5_ENTCL</name>
<evidence type="ECO:0000313" key="1">
    <source>
        <dbReference type="EMBL" id="CZV39929.1"/>
    </source>
</evidence>
<accession>A0A144KEX5</accession>
<proteinExistence type="predicted"/>
<evidence type="ECO:0000313" key="2">
    <source>
        <dbReference type="Proteomes" id="UP000076008"/>
    </source>
</evidence>
<reference evidence="1 2" key="1">
    <citation type="submission" date="2016-03" db="EMBL/GenBank/DDBJ databases">
        <authorList>
            <consortium name="Pathogen Informatics"/>
        </authorList>
    </citation>
    <scope>NUCLEOTIDE SEQUENCE [LARGE SCALE GENOMIC DNA]</scope>
    <source>
        <strain evidence="2">e1252</strain>
    </source>
</reference>
<dbReference type="EMBL" id="FJXR01000013">
    <property type="protein sequence ID" value="CZV39929.1"/>
    <property type="molecule type" value="Genomic_DNA"/>
</dbReference>
<gene>
    <name evidence="1" type="ORF">SAMEA2273318_02430</name>
</gene>
<dbReference type="Proteomes" id="UP000076008">
    <property type="component" value="Unassembled WGS sequence"/>
</dbReference>
<organism evidence="1 2">
    <name type="scientific">Enterobacter cloacae</name>
    <dbReference type="NCBI Taxonomy" id="550"/>
    <lineage>
        <taxon>Bacteria</taxon>
        <taxon>Pseudomonadati</taxon>
        <taxon>Pseudomonadota</taxon>
        <taxon>Gammaproteobacteria</taxon>
        <taxon>Enterobacterales</taxon>
        <taxon>Enterobacteriaceae</taxon>
        <taxon>Enterobacter</taxon>
        <taxon>Enterobacter cloacae complex</taxon>
    </lineage>
</organism>
<protein>
    <submittedName>
        <fullName evidence="1">Uncharacterized protein</fullName>
    </submittedName>
</protein>